<dbReference type="EMBL" id="BK016249">
    <property type="protein sequence ID" value="DAG05089.1"/>
    <property type="molecule type" value="Genomic_DNA"/>
</dbReference>
<evidence type="ECO:0000313" key="1">
    <source>
        <dbReference type="EMBL" id="DAG05089.1"/>
    </source>
</evidence>
<sequence>MEHKIILVAAVLITAVLLRELKNTEVRDE</sequence>
<proteinExistence type="predicted"/>
<organism evidence="1">
    <name type="scientific">Siphoviridae sp. ctuy39</name>
    <dbReference type="NCBI Taxonomy" id="2825719"/>
    <lineage>
        <taxon>Viruses</taxon>
        <taxon>Duplodnaviria</taxon>
        <taxon>Heunggongvirae</taxon>
        <taxon>Uroviricota</taxon>
        <taxon>Caudoviricetes</taxon>
    </lineage>
</organism>
<reference evidence="1" key="1">
    <citation type="journal article" date="2021" name="Proc. Natl. Acad. Sci. U.S.A.">
        <title>A Catalog of Tens of Thousands of Viruses from Human Metagenomes Reveals Hidden Associations with Chronic Diseases.</title>
        <authorList>
            <person name="Tisza M.J."/>
            <person name="Buck C.B."/>
        </authorList>
    </citation>
    <scope>NUCLEOTIDE SEQUENCE</scope>
    <source>
        <strain evidence="1">Ctuy39</strain>
    </source>
</reference>
<protein>
    <submittedName>
        <fullName evidence="1">Uncharacterized protein</fullName>
    </submittedName>
</protein>
<name>A0A8S5VE92_9CAUD</name>
<accession>A0A8S5VE92</accession>